<sequence>MNKPAPKTYRTTNWSSYNRALINRGNISIWFDPKTQWYAQSQGKQGRNQIYSDTAIQCCLMIKSLFRLSLRMVMVTGFVQSLIKLCRLDWTAPDYTTLCRRQKHIDIAISYQKSSDGLHLLMDSTGLKFLGEGEWKCKKHGAEYRRQWRKLHIAIDAETLQIRAVQLTTNNVSDSQVLEDLLAQIPLDEQIDSVYTDGAYDTKHCRQVILDRDAHAVIPPRKNAKPWKDQQARSMERNELLKTVKRLGRSLWKKWSGYHRRSLVETKIHCIKLLGDKLTARSFPSQVNEIHARVAVLNKLTELGRPHTQVVS</sequence>
<dbReference type="Pfam" id="PF13737">
    <property type="entry name" value="DDE_Tnp_1_5"/>
    <property type="match status" value="1"/>
</dbReference>
<dbReference type="Proteomes" id="UP000064939">
    <property type="component" value="Chromosome"/>
</dbReference>
<dbReference type="EMBL" id="CP012808">
    <property type="protein sequence ID" value="ALH95489.1"/>
    <property type="molecule type" value="Genomic_DNA"/>
</dbReference>
<dbReference type="AlphaFoldDB" id="A0A0N9W3A1"/>
<dbReference type="InterPro" id="IPR053520">
    <property type="entry name" value="Transposase_Tn903"/>
</dbReference>
<feature type="domain" description="Transposase DDE" evidence="1">
    <location>
        <begin position="22"/>
        <end position="132"/>
    </location>
</feature>
<dbReference type="InterPro" id="IPR025668">
    <property type="entry name" value="Tnp_DDE_dom"/>
</dbReference>
<dbReference type="PANTHER" id="PTHR34631:SF3">
    <property type="entry name" value="ISSOD12 TRANSPOSASE TNPA_ISSOD12"/>
    <property type="match status" value="1"/>
</dbReference>
<dbReference type="KEGG" id="aei:AOY20_08080"/>
<dbReference type="NCBIfam" id="NF033579">
    <property type="entry name" value="transpos_IS5_2"/>
    <property type="match status" value="1"/>
</dbReference>
<reference evidence="2 3" key="1">
    <citation type="journal article" date="2015" name="Int. J. Syst. Evol. Microbiol.">
        <title>Acinetobacter equi sp. nov. isolated from horse faeces.</title>
        <authorList>
            <person name="Poppel M.T."/>
            <person name="Skiebe E."/>
            <person name="Laue M."/>
            <person name="Bergmann H."/>
            <person name="Ebersberger I."/>
            <person name="Garn T."/>
            <person name="Fruth A."/>
            <person name="Baumgardt S."/>
            <person name="Busse H.J."/>
            <person name="Wilharm G."/>
        </authorList>
    </citation>
    <scope>NUCLEOTIDE SEQUENCE [LARGE SCALE GENOMIC DNA]</scope>
    <source>
        <strain evidence="2 3">114</strain>
    </source>
</reference>
<dbReference type="STRING" id="1324350.AOY20_08080"/>
<evidence type="ECO:0000259" key="1">
    <source>
        <dbReference type="Pfam" id="PF13737"/>
    </source>
</evidence>
<dbReference type="InterPro" id="IPR053172">
    <property type="entry name" value="Tn903_transposase"/>
</dbReference>
<evidence type="ECO:0000313" key="2">
    <source>
        <dbReference type="EMBL" id="ALH95489.1"/>
    </source>
</evidence>
<organism evidence="2 3">
    <name type="scientific">Acinetobacter equi</name>
    <dbReference type="NCBI Taxonomy" id="1324350"/>
    <lineage>
        <taxon>Bacteria</taxon>
        <taxon>Pseudomonadati</taxon>
        <taxon>Pseudomonadota</taxon>
        <taxon>Gammaproteobacteria</taxon>
        <taxon>Moraxellales</taxon>
        <taxon>Moraxellaceae</taxon>
        <taxon>Acinetobacter</taxon>
    </lineage>
</organism>
<dbReference type="RefSeq" id="WP_054581381.1">
    <property type="nucleotide sequence ID" value="NZ_CP012808.1"/>
</dbReference>
<dbReference type="PANTHER" id="PTHR34631">
    <property type="match status" value="1"/>
</dbReference>
<keyword evidence="3" id="KW-1185">Reference proteome</keyword>
<name>A0A0N9W3A1_9GAMM</name>
<protein>
    <submittedName>
        <fullName evidence="2">Transposase</fullName>
    </submittedName>
</protein>
<accession>A0A0N9W3A1</accession>
<proteinExistence type="predicted"/>
<dbReference type="OrthoDB" id="6382212at2"/>
<evidence type="ECO:0000313" key="3">
    <source>
        <dbReference type="Proteomes" id="UP000064939"/>
    </source>
</evidence>
<gene>
    <name evidence="2" type="ORF">AOY20_08080</name>
</gene>